<comment type="caution">
    <text evidence="1">The sequence shown here is derived from an EMBL/GenBank/DDBJ whole genome shotgun (WGS) entry which is preliminary data.</text>
</comment>
<dbReference type="EMBL" id="MU274549">
    <property type="protein sequence ID" value="KAI0026455.1"/>
    <property type="molecule type" value="Genomic_DNA"/>
</dbReference>
<organism evidence="1 2">
    <name type="scientific">Vararia minispora EC-137</name>
    <dbReference type="NCBI Taxonomy" id="1314806"/>
    <lineage>
        <taxon>Eukaryota</taxon>
        <taxon>Fungi</taxon>
        <taxon>Dikarya</taxon>
        <taxon>Basidiomycota</taxon>
        <taxon>Agaricomycotina</taxon>
        <taxon>Agaricomycetes</taxon>
        <taxon>Russulales</taxon>
        <taxon>Lachnocladiaceae</taxon>
        <taxon>Vararia</taxon>
    </lineage>
</organism>
<accession>A0ACB8Q4S3</accession>
<evidence type="ECO:0000313" key="2">
    <source>
        <dbReference type="Proteomes" id="UP000814128"/>
    </source>
</evidence>
<reference evidence="1" key="1">
    <citation type="submission" date="2021-02" db="EMBL/GenBank/DDBJ databases">
        <authorList>
            <consortium name="DOE Joint Genome Institute"/>
            <person name="Ahrendt S."/>
            <person name="Looney B.P."/>
            <person name="Miyauchi S."/>
            <person name="Morin E."/>
            <person name="Drula E."/>
            <person name="Courty P.E."/>
            <person name="Chicoki N."/>
            <person name="Fauchery L."/>
            <person name="Kohler A."/>
            <person name="Kuo A."/>
            <person name="Labutti K."/>
            <person name="Pangilinan J."/>
            <person name="Lipzen A."/>
            <person name="Riley R."/>
            <person name="Andreopoulos W."/>
            <person name="He G."/>
            <person name="Johnson J."/>
            <person name="Barry K.W."/>
            <person name="Grigoriev I.V."/>
            <person name="Nagy L."/>
            <person name="Hibbett D."/>
            <person name="Henrissat B."/>
            <person name="Matheny P.B."/>
            <person name="Labbe J."/>
            <person name="Martin F."/>
        </authorList>
    </citation>
    <scope>NUCLEOTIDE SEQUENCE</scope>
    <source>
        <strain evidence="1">EC-137</strain>
    </source>
</reference>
<gene>
    <name evidence="1" type="ORF">K488DRAFT_66613</name>
</gene>
<keyword evidence="2" id="KW-1185">Reference proteome</keyword>
<evidence type="ECO:0000313" key="1">
    <source>
        <dbReference type="EMBL" id="KAI0026455.1"/>
    </source>
</evidence>
<name>A0ACB8Q4S3_9AGAM</name>
<sequence length="214" mass="24021">MADTRGAGFSLDLHWVAGHEGATWNELTDARAKQAAQGYSSHSALLPGVLRAPSLKGKLPASKSAVLQQQRADLHKQWTTEWMSSPRYGKLRTFVPSLPYKGFLELTASRSKAASAAIFRFRTRHTPLNQHLHRIGSAETPLCPGCLDGDETVQHFIYECPEYDQARQALRRAAGRAFYSMAYLLSDKKGTRHFLQFLRATGRIQMDPRAQPRR</sequence>
<proteinExistence type="predicted"/>
<dbReference type="Proteomes" id="UP000814128">
    <property type="component" value="Unassembled WGS sequence"/>
</dbReference>
<reference evidence="1" key="2">
    <citation type="journal article" date="2022" name="New Phytol.">
        <title>Evolutionary transition to the ectomycorrhizal habit in the genomes of a hyperdiverse lineage of mushroom-forming fungi.</title>
        <authorList>
            <person name="Looney B."/>
            <person name="Miyauchi S."/>
            <person name="Morin E."/>
            <person name="Drula E."/>
            <person name="Courty P.E."/>
            <person name="Kohler A."/>
            <person name="Kuo A."/>
            <person name="LaButti K."/>
            <person name="Pangilinan J."/>
            <person name="Lipzen A."/>
            <person name="Riley R."/>
            <person name="Andreopoulos W."/>
            <person name="He G."/>
            <person name="Johnson J."/>
            <person name="Nolan M."/>
            <person name="Tritt A."/>
            <person name="Barry K.W."/>
            <person name="Grigoriev I.V."/>
            <person name="Nagy L.G."/>
            <person name="Hibbett D."/>
            <person name="Henrissat B."/>
            <person name="Matheny P.B."/>
            <person name="Labbe J."/>
            <person name="Martin F.M."/>
        </authorList>
    </citation>
    <scope>NUCLEOTIDE SEQUENCE</scope>
    <source>
        <strain evidence="1">EC-137</strain>
    </source>
</reference>
<protein>
    <submittedName>
        <fullName evidence="1">Uncharacterized protein</fullName>
    </submittedName>
</protein>